<dbReference type="AlphaFoldDB" id="A0A1D9FZJ9"/>
<gene>
    <name evidence="1" type="ORF">BJP36_13340</name>
</gene>
<dbReference type="EMBL" id="CP017708">
    <property type="protein sequence ID" value="AOY80751.2"/>
    <property type="molecule type" value="Genomic_DNA"/>
</dbReference>
<reference evidence="1" key="2">
    <citation type="submission" date="2022-10" db="EMBL/GenBank/DDBJ databases">
        <authorList>
            <person name="Ngo T.-E."/>
        </authorList>
    </citation>
    <scope>NUCLEOTIDE SEQUENCE</scope>
    <source>
        <strain evidence="1">JHB</strain>
    </source>
</reference>
<dbReference type="Proteomes" id="UP000176944">
    <property type="component" value="Chromosome"/>
</dbReference>
<reference evidence="1" key="1">
    <citation type="journal article" date="2017" name="Proc. Natl. Acad. Sci. U.S.A.">
        <title>Comparative genomics uncovers the prolific and distinctive metabolic potential of the cyanobacterial genus Moorea.</title>
        <authorList>
            <person name="Leao T."/>
            <person name="Castelao G."/>
            <person name="Korobeynikov A."/>
            <person name="Monroe E.A."/>
            <person name="Podell S."/>
            <person name="Glukhov E."/>
            <person name="Allen E.E."/>
            <person name="Gerwick W.H."/>
            <person name="Gerwick L."/>
        </authorList>
    </citation>
    <scope>NUCLEOTIDE SEQUENCE</scope>
    <source>
        <strain evidence="1">JHB</strain>
    </source>
</reference>
<protein>
    <submittedName>
        <fullName evidence="1">Uncharacterized protein</fullName>
    </submittedName>
</protein>
<evidence type="ECO:0000313" key="1">
    <source>
        <dbReference type="EMBL" id="AOY80751.2"/>
    </source>
</evidence>
<sequence>MGETPKTALPPQDRAASLLLFDTVVRYGQQPNAGYRKNEGKPFGGALRGYWLRS</sequence>
<proteinExistence type="predicted"/>
<organism evidence="1">
    <name type="scientific">Moorena producens (strain JHB)</name>
    <dbReference type="NCBI Taxonomy" id="1454205"/>
    <lineage>
        <taxon>Bacteria</taxon>
        <taxon>Bacillati</taxon>
        <taxon>Cyanobacteriota</taxon>
        <taxon>Cyanophyceae</taxon>
        <taxon>Coleofasciculales</taxon>
        <taxon>Coleofasciculaceae</taxon>
        <taxon>Moorena</taxon>
    </lineage>
</organism>
<name>A0A1D9FZJ9_MOOP1</name>
<accession>A0A1D9FZJ9</accession>